<dbReference type="PANTHER" id="PTHR20914">
    <property type="entry name" value="LY6/PLAUR DOMAIN-CONTAINING PROTEIN 8"/>
    <property type="match status" value="1"/>
</dbReference>
<dbReference type="GO" id="GO:0005576">
    <property type="term" value="C:extracellular region"/>
    <property type="evidence" value="ECO:0007669"/>
    <property type="project" value="UniProtKB-SubCell"/>
</dbReference>
<dbReference type="InterPro" id="IPR045860">
    <property type="entry name" value="Snake_toxin-like_sf"/>
</dbReference>
<dbReference type="InterPro" id="IPR016054">
    <property type="entry name" value="LY6_UPA_recep-like"/>
</dbReference>
<sequence>MKGFLTGACVMSAVIATVYSLYCLRCFESKKRCLTYMECKEGEVCLTSYENTLYYLGETLHTPIWSGCWQSEDCNVNISFSTPLIKVRYATSCCNTDNCTAPTPTLMPNNAQKNGHTCPACYSQTKGDCIPQYSMACTGEEKSCIHLKSWGKYSRGCSTTDLCNITDILKPDNKRGHSCTRDNSISSLPVRNFLLCQTCLSKDGNCHYNRELCGLQEDVCVVEKIRTINDGQDTTEVIKRCGQAWECSRAGTLRSNYKKVVINTTCCSTDGCDAPVPTLPPLNSEPNGLTCPSCYVSNAKLCLQRRPLKCVGNESRCIHYTSTETFGTTVATESFHGCTTDSICKAGSLIRHFTSPETEAIRTIKMDLTCSKAMGLNNAVRSPLVSVIIGLRVINSIF</sequence>
<protein>
    <recommendedName>
        <fullName evidence="3">UPAR/Ly6 domain-containing protein</fullName>
    </recommendedName>
</protein>
<dbReference type="Ensembl" id="ENSXETT00000122543">
    <property type="protein sequence ID" value="ENSXETP00000114986"/>
    <property type="gene ID" value="ENSXETG00000048866"/>
</dbReference>
<feature type="domain" description="UPAR/Ly6" evidence="3">
    <location>
        <begin position="21"/>
        <end position="113"/>
    </location>
</feature>
<organism evidence="4">
    <name type="scientific">Xenopus tropicalis</name>
    <name type="common">Western clawed frog</name>
    <name type="synonym">Silurana tropicalis</name>
    <dbReference type="NCBI Taxonomy" id="8364"/>
    <lineage>
        <taxon>Eukaryota</taxon>
        <taxon>Metazoa</taxon>
        <taxon>Chordata</taxon>
        <taxon>Craniata</taxon>
        <taxon>Vertebrata</taxon>
        <taxon>Euteleostomi</taxon>
        <taxon>Amphibia</taxon>
        <taxon>Batrachia</taxon>
        <taxon>Anura</taxon>
        <taxon>Pipoidea</taxon>
        <taxon>Pipidae</taxon>
        <taxon>Xenopodinae</taxon>
        <taxon>Xenopus</taxon>
        <taxon>Silurana</taxon>
    </lineage>
</organism>
<dbReference type="GeneTree" id="ENSGT00940000163304"/>
<accession>A0A803K3X8</accession>
<feature type="domain" description="UPAR/Ly6" evidence="3">
    <location>
        <begin position="194"/>
        <end position="284"/>
    </location>
</feature>
<dbReference type="FunCoup" id="A0A803K3X8">
    <property type="interactions" value="1"/>
</dbReference>
<reference evidence="4" key="2">
    <citation type="submission" date="2021-03" db="UniProtKB">
        <authorList>
            <consortium name="Ensembl"/>
        </authorList>
    </citation>
    <scope>IDENTIFICATION</scope>
</reference>
<evidence type="ECO:0000259" key="3">
    <source>
        <dbReference type="SMART" id="SM00134"/>
    </source>
</evidence>
<keyword evidence="2" id="KW-0964">Secreted</keyword>
<dbReference type="InterPro" id="IPR050918">
    <property type="entry name" value="CNF-like_PLA2_Inhibitor"/>
</dbReference>
<dbReference type="SUPFAM" id="SSF57302">
    <property type="entry name" value="Snake toxin-like"/>
    <property type="match status" value="4"/>
</dbReference>
<name>A0A803K3X8_XENTR</name>
<comment type="subcellular location">
    <subcellularLocation>
        <location evidence="1">Secreted</location>
    </subcellularLocation>
</comment>
<evidence type="ECO:0000313" key="4">
    <source>
        <dbReference type="Ensembl" id="ENSXETP00000114986"/>
    </source>
</evidence>
<reference evidence="4" key="1">
    <citation type="journal article" date="2010" name="Science">
        <title>The genome of the Western clawed frog Xenopus tropicalis.</title>
        <authorList>
            <person name="Hellsten U."/>
            <person name="Harland R.M."/>
            <person name="Gilchrist M.J."/>
            <person name="Hendrix D."/>
            <person name="Jurka J."/>
            <person name="Kapitonov V."/>
            <person name="Ovcharenko I."/>
            <person name="Putnam N.H."/>
            <person name="Shu S."/>
            <person name="Taher L."/>
            <person name="Blitz I.L."/>
            <person name="Blumberg B."/>
            <person name="Dichmann D.S."/>
            <person name="Dubchak I."/>
            <person name="Amaya E."/>
            <person name="Detter J.C."/>
            <person name="Fletcher R."/>
            <person name="Gerhard D.S."/>
            <person name="Goodstein D."/>
            <person name="Graves T."/>
            <person name="Grigoriev I.V."/>
            <person name="Grimwood J."/>
            <person name="Kawashima T."/>
            <person name="Lindquist E."/>
            <person name="Lucas S.M."/>
            <person name="Mead P.E."/>
            <person name="Mitros T."/>
            <person name="Ogino H."/>
            <person name="Ohta Y."/>
            <person name="Poliakov A.V."/>
            <person name="Pollet N."/>
            <person name="Robert J."/>
            <person name="Salamov A."/>
            <person name="Sater A.K."/>
            <person name="Schmutz J."/>
            <person name="Terry A."/>
            <person name="Vize P.D."/>
            <person name="Warren W.C."/>
            <person name="Wells D."/>
            <person name="Wills A."/>
            <person name="Wilson R.K."/>
            <person name="Zimmerman L.B."/>
            <person name="Zorn A.M."/>
            <person name="Grainger R."/>
            <person name="Grammer T."/>
            <person name="Khokha M.K."/>
            <person name="Richardson P.M."/>
            <person name="Rokhsar D.S."/>
        </authorList>
    </citation>
    <scope>NUCLEOTIDE SEQUENCE [LARGE SCALE GENOMIC DNA]</scope>
    <source>
        <strain evidence="4">Nigerian</strain>
    </source>
</reference>
<dbReference type="Gene3D" id="2.10.60.10">
    <property type="entry name" value="CD59"/>
    <property type="match status" value="3"/>
</dbReference>
<dbReference type="Pfam" id="PF00021">
    <property type="entry name" value="UPAR_LY6"/>
    <property type="match status" value="3"/>
</dbReference>
<evidence type="ECO:0000256" key="2">
    <source>
        <dbReference type="ARBA" id="ARBA00022525"/>
    </source>
</evidence>
<evidence type="ECO:0000256" key="1">
    <source>
        <dbReference type="ARBA" id="ARBA00004613"/>
    </source>
</evidence>
<dbReference type="SMART" id="SM00134">
    <property type="entry name" value="LU"/>
    <property type="match status" value="2"/>
</dbReference>
<dbReference type="CDD" id="cd23572">
    <property type="entry name" value="TFP_LU_ECD_PINLYP_rpt2"/>
    <property type="match status" value="1"/>
</dbReference>
<dbReference type="PANTHER" id="PTHR20914:SF41">
    <property type="entry name" value="UROKINASE PLASMINOGEN ACTIVATOR SURFACE RECEPTOR-LIKE"/>
    <property type="match status" value="1"/>
</dbReference>
<dbReference type="InParanoid" id="A0A803K3X8"/>
<dbReference type="AlphaFoldDB" id="A0A803K3X8"/>
<proteinExistence type="predicted"/>